<dbReference type="Pfam" id="PF13460">
    <property type="entry name" value="NAD_binding_10"/>
    <property type="match status" value="1"/>
</dbReference>
<dbReference type="InterPro" id="IPR016040">
    <property type="entry name" value="NAD(P)-bd_dom"/>
</dbReference>
<dbReference type="SUPFAM" id="SSF51735">
    <property type="entry name" value="NAD(P)-binding Rossmann-fold domains"/>
    <property type="match status" value="1"/>
</dbReference>
<protein>
    <recommendedName>
        <fullName evidence="1">NAD(P)-binding domain-containing protein</fullName>
    </recommendedName>
</protein>
<feature type="non-terminal residue" evidence="2">
    <location>
        <position position="67"/>
    </location>
</feature>
<dbReference type="EMBL" id="LAZR01065424">
    <property type="protein sequence ID" value="KKK55572.1"/>
    <property type="molecule type" value="Genomic_DNA"/>
</dbReference>
<gene>
    <name evidence="2" type="ORF">LCGC14_3073190</name>
</gene>
<dbReference type="Gene3D" id="3.40.50.720">
    <property type="entry name" value="NAD(P)-binding Rossmann-like Domain"/>
    <property type="match status" value="1"/>
</dbReference>
<proteinExistence type="predicted"/>
<dbReference type="InterPro" id="IPR036291">
    <property type="entry name" value="NAD(P)-bd_dom_sf"/>
</dbReference>
<sequence length="67" mass="7026">MMNVLVIGGSGRVGTNILPFLKSQFKLRVFDLVAPAAGEVEYVSGDVTNPEAVASAVQGMDAVIYLV</sequence>
<reference evidence="2" key="1">
    <citation type="journal article" date="2015" name="Nature">
        <title>Complex archaea that bridge the gap between prokaryotes and eukaryotes.</title>
        <authorList>
            <person name="Spang A."/>
            <person name="Saw J.H."/>
            <person name="Jorgensen S.L."/>
            <person name="Zaremba-Niedzwiedzka K."/>
            <person name="Martijn J."/>
            <person name="Lind A.E."/>
            <person name="van Eijk R."/>
            <person name="Schleper C."/>
            <person name="Guy L."/>
            <person name="Ettema T.J."/>
        </authorList>
    </citation>
    <scope>NUCLEOTIDE SEQUENCE</scope>
</reference>
<organism evidence="2">
    <name type="scientific">marine sediment metagenome</name>
    <dbReference type="NCBI Taxonomy" id="412755"/>
    <lineage>
        <taxon>unclassified sequences</taxon>
        <taxon>metagenomes</taxon>
        <taxon>ecological metagenomes</taxon>
    </lineage>
</organism>
<feature type="domain" description="NAD(P)-binding" evidence="1">
    <location>
        <begin position="8"/>
        <end position="65"/>
    </location>
</feature>
<accession>A0A0F8WFG4</accession>
<evidence type="ECO:0000259" key="1">
    <source>
        <dbReference type="Pfam" id="PF13460"/>
    </source>
</evidence>
<name>A0A0F8WFG4_9ZZZZ</name>
<dbReference type="AlphaFoldDB" id="A0A0F8WFG4"/>
<evidence type="ECO:0000313" key="2">
    <source>
        <dbReference type="EMBL" id="KKK55572.1"/>
    </source>
</evidence>
<comment type="caution">
    <text evidence="2">The sequence shown here is derived from an EMBL/GenBank/DDBJ whole genome shotgun (WGS) entry which is preliminary data.</text>
</comment>